<dbReference type="AlphaFoldDB" id="A0A9P1N5U5"/>
<name>A0A9P1N5U5_9PELO</name>
<reference evidence="1" key="1">
    <citation type="submission" date="2022-11" db="EMBL/GenBank/DDBJ databases">
        <authorList>
            <person name="Kikuchi T."/>
        </authorList>
    </citation>
    <scope>NUCLEOTIDE SEQUENCE</scope>
    <source>
        <strain evidence="1">PS1010</strain>
    </source>
</reference>
<accession>A0A9P1N5U5</accession>
<gene>
    <name evidence="1" type="ORF">CAMP_LOCUS11584</name>
</gene>
<proteinExistence type="predicted"/>
<organism evidence="1 2">
    <name type="scientific">Caenorhabditis angaria</name>
    <dbReference type="NCBI Taxonomy" id="860376"/>
    <lineage>
        <taxon>Eukaryota</taxon>
        <taxon>Metazoa</taxon>
        <taxon>Ecdysozoa</taxon>
        <taxon>Nematoda</taxon>
        <taxon>Chromadorea</taxon>
        <taxon>Rhabditida</taxon>
        <taxon>Rhabditina</taxon>
        <taxon>Rhabditomorpha</taxon>
        <taxon>Rhabditoidea</taxon>
        <taxon>Rhabditidae</taxon>
        <taxon>Peloderinae</taxon>
        <taxon>Caenorhabditis</taxon>
    </lineage>
</organism>
<dbReference type="OrthoDB" id="5919182at2759"/>
<evidence type="ECO:0000313" key="1">
    <source>
        <dbReference type="EMBL" id="CAI5448947.1"/>
    </source>
</evidence>
<keyword evidence="2" id="KW-1185">Reference proteome</keyword>
<evidence type="ECO:0000313" key="2">
    <source>
        <dbReference type="Proteomes" id="UP001152747"/>
    </source>
</evidence>
<dbReference type="EMBL" id="CANHGI010000004">
    <property type="protein sequence ID" value="CAI5448947.1"/>
    <property type="molecule type" value="Genomic_DNA"/>
</dbReference>
<dbReference type="Proteomes" id="UP001152747">
    <property type="component" value="Unassembled WGS sequence"/>
</dbReference>
<protein>
    <submittedName>
        <fullName evidence="1">Uncharacterized protein</fullName>
    </submittedName>
</protein>
<sequence>MKREEIEETLAKTLGKTELVERRERLESIAKLNPADFGSKNARQCICEVQGQHPYRNLAEKWLWNYNLI</sequence>
<comment type="caution">
    <text evidence="1">The sequence shown here is derived from an EMBL/GenBank/DDBJ whole genome shotgun (WGS) entry which is preliminary data.</text>
</comment>